<accession>A0A9P0YVF1</accession>
<evidence type="ECO:0000313" key="2">
    <source>
        <dbReference type="EMBL" id="CAH9078374.1"/>
    </source>
</evidence>
<dbReference type="PANTHER" id="PTHR36066:SF2">
    <property type="entry name" value="TRANSCRIPTION FACTOR BHLH145"/>
    <property type="match status" value="1"/>
</dbReference>
<proteinExistence type="predicted"/>
<dbReference type="OrthoDB" id="777433at2759"/>
<keyword evidence="3" id="KW-1185">Reference proteome</keyword>
<protein>
    <recommendedName>
        <fullName evidence="4">BHLH domain-containing protein</fullName>
    </recommendedName>
</protein>
<evidence type="ECO:0008006" key="4">
    <source>
        <dbReference type="Google" id="ProtNLM"/>
    </source>
</evidence>
<dbReference type="AlphaFoldDB" id="A0A9P0YVF1"/>
<feature type="region of interest" description="Disordered" evidence="1">
    <location>
        <begin position="145"/>
        <end position="174"/>
    </location>
</feature>
<evidence type="ECO:0000313" key="3">
    <source>
        <dbReference type="Proteomes" id="UP001152484"/>
    </source>
</evidence>
<organism evidence="2 3">
    <name type="scientific">Cuscuta europaea</name>
    <name type="common">European dodder</name>
    <dbReference type="NCBI Taxonomy" id="41803"/>
    <lineage>
        <taxon>Eukaryota</taxon>
        <taxon>Viridiplantae</taxon>
        <taxon>Streptophyta</taxon>
        <taxon>Embryophyta</taxon>
        <taxon>Tracheophyta</taxon>
        <taxon>Spermatophyta</taxon>
        <taxon>Magnoliopsida</taxon>
        <taxon>eudicotyledons</taxon>
        <taxon>Gunneridae</taxon>
        <taxon>Pentapetalae</taxon>
        <taxon>asterids</taxon>
        <taxon>lamiids</taxon>
        <taxon>Solanales</taxon>
        <taxon>Convolvulaceae</taxon>
        <taxon>Cuscuteae</taxon>
        <taxon>Cuscuta</taxon>
        <taxon>Cuscuta subgen. Cuscuta</taxon>
    </lineage>
</organism>
<dbReference type="EMBL" id="CAMAPE010000010">
    <property type="protein sequence ID" value="CAH9078374.1"/>
    <property type="molecule type" value="Genomic_DNA"/>
</dbReference>
<name>A0A9P0YVF1_CUSEU</name>
<gene>
    <name evidence="2" type="ORF">CEURO_LOCUS6685</name>
</gene>
<sequence length="274" mass="30945">MEKDFDSWFRQSTLCSSGPQCGGSYFPAMGYFQPNNRLFNSLPCFHPLLKYVSEENYPVTTDLKPETVPERSQRKFLVFDQSGDQMRLVYSPSPNESSPENWVQNPSTAYNQTRFLVDECVEENNEESEMQEDTEELNALLYSDNDSDYSEDEEVTSTGNSKPEVASSDEEHTKRRKLLEASYAVPWTVESAMSENPFGCSGLEDDAESSCRNMHGHVSGMKRSRKEKIRETLHVLQKIIPGGKGKGAMDVIDGTICYLKGLKVEAKSLRLDAL</sequence>
<dbReference type="PANTHER" id="PTHR36066">
    <property type="entry name" value="TRANSCRIPTION FACTOR BHLH145"/>
    <property type="match status" value="1"/>
</dbReference>
<dbReference type="InterPro" id="IPR037546">
    <property type="entry name" value="SAC51-like"/>
</dbReference>
<reference evidence="2" key="1">
    <citation type="submission" date="2022-07" db="EMBL/GenBank/DDBJ databases">
        <authorList>
            <person name="Macas J."/>
            <person name="Novak P."/>
            <person name="Neumann P."/>
        </authorList>
    </citation>
    <scope>NUCLEOTIDE SEQUENCE</scope>
</reference>
<feature type="compositionally biased region" description="Acidic residues" evidence="1">
    <location>
        <begin position="145"/>
        <end position="155"/>
    </location>
</feature>
<dbReference type="Proteomes" id="UP001152484">
    <property type="component" value="Unassembled WGS sequence"/>
</dbReference>
<comment type="caution">
    <text evidence="2">The sequence shown here is derived from an EMBL/GenBank/DDBJ whole genome shotgun (WGS) entry which is preliminary data.</text>
</comment>
<evidence type="ECO:0000256" key="1">
    <source>
        <dbReference type="SAM" id="MobiDB-lite"/>
    </source>
</evidence>